<keyword evidence="6 10" id="KW-0067">ATP-binding</keyword>
<dbReference type="PATRIC" id="fig|1218493.3.peg.1200"/>
<keyword evidence="3 10" id="KW-0963">Cytoplasm</keyword>
<dbReference type="PROSITE" id="PS50862">
    <property type="entry name" value="AA_TRNA_LIGASE_II"/>
    <property type="match status" value="1"/>
</dbReference>
<dbReference type="InterPro" id="IPR023717">
    <property type="entry name" value="Pro-tRNA-Synthase_IIa_type1"/>
</dbReference>
<dbReference type="GO" id="GO:0006433">
    <property type="term" value="P:prolyl-tRNA aminoacylation"/>
    <property type="evidence" value="ECO:0007669"/>
    <property type="project" value="UniProtKB-UniRule"/>
</dbReference>
<dbReference type="EMBL" id="JXBY01000020">
    <property type="protein sequence ID" value="KJY55058.1"/>
    <property type="molecule type" value="Genomic_DNA"/>
</dbReference>
<dbReference type="OrthoDB" id="9809052at2"/>
<dbReference type="NCBIfam" id="TIGR00409">
    <property type="entry name" value="proS_fam_II"/>
    <property type="match status" value="1"/>
</dbReference>
<evidence type="ECO:0000256" key="7">
    <source>
        <dbReference type="ARBA" id="ARBA00022917"/>
    </source>
</evidence>
<dbReference type="InterPro" id="IPR036621">
    <property type="entry name" value="Anticodon-bd_dom_sf"/>
</dbReference>
<dbReference type="InterPro" id="IPR045864">
    <property type="entry name" value="aa-tRNA-synth_II/BPL/LPL"/>
</dbReference>
<dbReference type="SUPFAM" id="SSF55826">
    <property type="entry name" value="YbaK/ProRS associated domain"/>
    <property type="match status" value="1"/>
</dbReference>
<evidence type="ECO:0000256" key="3">
    <source>
        <dbReference type="ARBA" id="ARBA00022490"/>
    </source>
</evidence>
<name>A0A0F4L9U3_9LACO</name>
<dbReference type="CDD" id="cd00779">
    <property type="entry name" value="ProRS_core_prok"/>
    <property type="match status" value="1"/>
</dbReference>
<evidence type="ECO:0000313" key="12">
    <source>
        <dbReference type="EMBL" id="KJY55058.1"/>
    </source>
</evidence>
<dbReference type="InterPro" id="IPR036754">
    <property type="entry name" value="YbaK/aa-tRNA-synt-asso_dom_sf"/>
</dbReference>
<gene>
    <name evidence="10 12" type="primary">proS</name>
    <name evidence="12" type="ORF">JF76_11420</name>
</gene>
<dbReference type="GO" id="GO:0005524">
    <property type="term" value="F:ATP binding"/>
    <property type="evidence" value="ECO:0007669"/>
    <property type="project" value="UniProtKB-UniRule"/>
</dbReference>
<dbReference type="InterPro" id="IPR006195">
    <property type="entry name" value="aa-tRNA-synth_II"/>
</dbReference>
<dbReference type="Pfam" id="PF00587">
    <property type="entry name" value="tRNA-synt_2b"/>
    <property type="match status" value="1"/>
</dbReference>
<dbReference type="InterPro" id="IPR050062">
    <property type="entry name" value="Pro-tRNA_synthetase"/>
</dbReference>
<dbReference type="GO" id="GO:0016740">
    <property type="term" value="F:transferase activity"/>
    <property type="evidence" value="ECO:0007669"/>
    <property type="project" value="UniProtKB-ARBA"/>
</dbReference>
<comment type="domain">
    <text evidence="10">Consists of three domains: the N-terminal catalytic domain, the editing domain and the C-terminal anticodon-binding domain.</text>
</comment>
<dbReference type="NCBIfam" id="NF006625">
    <property type="entry name" value="PRK09194.1"/>
    <property type="match status" value="1"/>
</dbReference>
<evidence type="ECO:0000256" key="2">
    <source>
        <dbReference type="ARBA" id="ARBA00011738"/>
    </source>
</evidence>
<evidence type="ECO:0000256" key="9">
    <source>
        <dbReference type="ARBA" id="ARBA00047671"/>
    </source>
</evidence>
<feature type="domain" description="Aminoacyl-transfer RNA synthetases class-II family profile" evidence="11">
    <location>
        <begin position="17"/>
        <end position="466"/>
    </location>
</feature>
<dbReference type="HAMAP" id="MF_01569">
    <property type="entry name" value="Pro_tRNA_synth_type1"/>
    <property type="match status" value="1"/>
</dbReference>
<dbReference type="Gene3D" id="3.40.50.800">
    <property type="entry name" value="Anticodon-binding domain"/>
    <property type="match status" value="1"/>
</dbReference>
<evidence type="ECO:0000256" key="4">
    <source>
        <dbReference type="ARBA" id="ARBA00022598"/>
    </source>
</evidence>
<comment type="subcellular location">
    <subcellularLocation>
        <location evidence="1 10">Cytoplasm</location>
    </subcellularLocation>
</comment>
<dbReference type="STRING" id="1218493.JF76_11420"/>
<comment type="caution">
    <text evidence="12">The sequence shown here is derived from an EMBL/GenBank/DDBJ whole genome shotgun (WGS) entry which is preliminary data.</text>
</comment>
<dbReference type="Proteomes" id="UP000033533">
    <property type="component" value="Unassembled WGS sequence"/>
</dbReference>
<comment type="catalytic activity">
    <reaction evidence="9 10">
        <text>tRNA(Pro) + L-proline + ATP = L-prolyl-tRNA(Pro) + AMP + diphosphate</text>
        <dbReference type="Rhea" id="RHEA:14305"/>
        <dbReference type="Rhea" id="RHEA-COMP:9700"/>
        <dbReference type="Rhea" id="RHEA-COMP:9702"/>
        <dbReference type="ChEBI" id="CHEBI:30616"/>
        <dbReference type="ChEBI" id="CHEBI:33019"/>
        <dbReference type="ChEBI" id="CHEBI:60039"/>
        <dbReference type="ChEBI" id="CHEBI:78442"/>
        <dbReference type="ChEBI" id="CHEBI:78532"/>
        <dbReference type="ChEBI" id="CHEBI:456215"/>
        <dbReference type="EC" id="6.1.1.15"/>
    </reaction>
</comment>
<evidence type="ECO:0000256" key="5">
    <source>
        <dbReference type="ARBA" id="ARBA00022741"/>
    </source>
</evidence>
<keyword evidence="5 10" id="KW-0547">Nucleotide-binding</keyword>
<dbReference type="SUPFAM" id="SSF55681">
    <property type="entry name" value="Class II aaRS and biotin synthetases"/>
    <property type="match status" value="1"/>
</dbReference>
<dbReference type="PANTHER" id="PTHR42753:SF2">
    <property type="entry name" value="PROLINE--TRNA LIGASE"/>
    <property type="match status" value="1"/>
</dbReference>
<dbReference type="SUPFAM" id="SSF52954">
    <property type="entry name" value="Class II aaRS ABD-related"/>
    <property type="match status" value="1"/>
</dbReference>
<proteinExistence type="inferred from homology"/>
<dbReference type="Pfam" id="PF03129">
    <property type="entry name" value="HGTP_anticodon"/>
    <property type="match status" value="1"/>
</dbReference>
<dbReference type="InterPro" id="IPR044140">
    <property type="entry name" value="ProRS_anticodon_short"/>
</dbReference>
<dbReference type="AlphaFoldDB" id="A0A0F4L9U3"/>
<evidence type="ECO:0000256" key="10">
    <source>
        <dbReference type="HAMAP-Rule" id="MF_01569"/>
    </source>
</evidence>
<dbReference type="GO" id="GO:0002161">
    <property type="term" value="F:aminoacyl-tRNA deacylase activity"/>
    <property type="evidence" value="ECO:0007669"/>
    <property type="project" value="InterPro"/>
</dbReference>
<dbReference type="InterPro" id="IPR033730">
    <property type="entry name" value="ProRS_core_prok"/>
</dbReference>
<evidence type="ECO:0000313" key="13">
    <source>
        <dbReference type="Proteomes" id="UP000033533"/>
    </source>
</evidence>
<dbReference type="GO" id="GO:0140096">
    <property type="term" value="F:catalytic activity, acting on a protein"/>
    <property type="evidence" value="ECO:0007669"/>
    <property type="project" value="UniProtKB-ARBA"/>
</dbReference>
<comment type="function">
    <text evidence="10">Catalyzes the attachment of proline to tRNA(Pro) in a two-step reaction: proline is first activated by ATP to form Pro-AMP and then transferred to the acceptor end of tRNA(Pro). As ProRS can inadvertently accommodate and process non-cognate amino acids such as alanine and cysteine, to avoid such errors it has two additional distinct editing activities against alanine. One activity is designated as 'pretransfer' editing and involves the tRNA(Pro)-independent hydrolysis of activated Ala-AMP. The other activity is designated 'posttransfer' editing and involves deacylation of mischarged Ala-tRNA(Pro). The misacylated Cys-tRNA(Pro) is not edited by ProRS.</text>
</comment>
<dbReference type="CDD" id="cd04334">
    <property type="entry name" value="ProRS-INS"/>
    <property type="match status" value="1"/>
</dbReference>
<dbReference type="PANTHER" id="PTHR42753">
    <property type="entry name" value="MITOCHONDRIAL RIBOSOME PROTEIN L39/PROLYL-TRNA LIGASE FAMILY MEMBER"/>
    <property type="match status" value="1"/>
</dbReference>
<sequence length="566" mass="63098">MRQSKLFMPTLKEAPADAVAESHKLMLRGGYVRQVTAGVYAYLPLGYRVLSKAEQIMREEMAKINVPEMAMPDLLPATLWEESGRWQKYGPEMFKLKDRHGRQSLLGPTHEETFTDIVAKDLKSYKQMPIALFQIQSKFRDENRPRFGLLRSREFIMLDAYSFAATKEQLDQQFENEKKAFTAAYHRCGLKVTPVIADSGTMGGKNSTEFQAPAAIGEDTIATNETGTYSANLEMACSIDTFKQEEEPLKQVEEVATPGQESISDLVKFLNIPATRIIKSVLYVANEKENILVLIRGDKEVNEVKLKHLLDVDSLRIATDEELANISDVGKGSVGPIKANWADKVVADNTVKNLYNVVVGANKSGYQIKNVNLNRDFTPDIFGDIRVANEGEPDPIDHLPLKFTTSIEVGHIFKLGTYYTKTMGANFLDKNGKAQPVIMGSYGIGVTRVLSAVIEQHLTKNGVAWPKEIAPFSLHIVQMKMKDQGQTSLAQKLEEKYSAKYDVLYDDRNERAGVKFADADLLGAPVRVTVGKKASEGVVEVKRPTDEKATEMTVSELDDFINKELG</sequence>
<evidence type="ECO:0000256" key="8">
    <source>
        <dbReference type="ARBA" id="ARBA00023146"/>
    </source>
</evidence>
<dbReference type="GO" id="GO:0004827">
    <property type="term" value="F:proline-tRNA ligase activity"/>
    <property type="evidence" value="ECO:0007669"/>
    <property type="project" value="UniProtKB-UniRule"/>
</dbReference>
<dbReference type="GO" id="GO:0005829">
    <property type="term" value="C:cytosol"/>
    <property type="evidence" value="ECO:0007669"/>
    <property type="project" value="TreeGrafter"/>
</dbReference>
<dbReference type="InterPro" id="IPR002314">
    <property type="entry name" value="aa-tRNA-synt_IIb"/>
</dbReference>
<keyword evidence="7 10" id="KW-0648">Protein biosynthesis</keyword>
<dbReference type="Pfam" id="PF04073">
    <property type="entry name" value="tRNA_edit"/>
    <property type="match status" value="1"/>
</dbReference>
<organism evidence="12 13">
    <name type="scientific">Lactobacillus kullabergensis</name>
    <dbReference type="NCBI Taxonomy" id="1218493"/>
    <lineage>
        <taxon>Bacteria</taxon>
        <taxon>Bacillati</taxon>
        <taxon>Bacillota</taxon>
        <taxon>Bacilli</taxon>
        <taxon>Lactobacillales</taxon>
        <taxon>Lactobacillaceae</taxon>
        <taxon>Lactobacillus</taxon>
    </lineage>
</organism>
<accession>A0A0F4L9U3</accession>
<keyword evidence="4 10" id="KW-0436">Ligase</keyword>
<dbReference type="Gene3D" id="3.30.930.10">
    <property type="entry name" value="Bira Bifunctional Protein, Domain 2"/>
    <property type="match status" value="2"/>
</dbReference>
<dbReference type="RefSeq" id="WP_045928210.1">
    <property type="nucleotide sequence ID" value="NZ_JBHSZS010000010.1"/>
</dbReference>
<evidence type="ECO:0000256" key="1">
    <source>
        <dbReference type="ARBA" id="ARBA00004496"/>
    </source>
</evidence>
<dbReference type="InterPro" id="IPR004500">
    <property type="entry name" value="Pro-tRNA-synth_IIa_bac-type"/>
</dbReference>
<dbReference type="Gene3D" id="3.90.960.10">
    <property type="entry name" value="YbaK/aminoacyl-tRNA synthetase-associated domain"/>
    <property type="match status" value="1"/>
</dbReference>
<reference evidence="12 13" key="1">
    <citation type="submission" date="2014-12" db="EMBL/GenBank/DDBJ databases">
        <title>Comparative genomics of the lactic acid bacteria isolated from the honey bee gut.</title>
        <authorList>
            <person name="Ellegaard K.M."/>
            <person name="Tamarit D."/>
            <person name="Javelind E."/>
            <person name="Olofsson T."/>
            <person name="Andersson S.G."/>
            <person name="Vasquez A."/>
        </authorList>
    </citation>
    <scope>NUCLEOTIDE SEQUENCE [LARGE SCALE GENOMIC DNA]</scope>
    <source>
        <strain evidence="12 13">Biut2</strain>
    </source>
</reference>
<protein>
    <recommendedName>
        <fullName evidence="10">Proline--tRNA ligase</fullName>
        <ecNumber evidence="10">6.1.1.15</ecNumber>
    </recommendedName>
    <alternativeName>
        <fullName evidence="10">Prolyl-tRNA synthetase</fullName>
        <shortName evidence="10">ProRS</shortName>
    </alternativeName>
</protein>
<dbReference type="CDD" id="cd00861">
    <property type="entry name" value="ProRS_anticodon_short"/>
    <property type="match status" value="1"/>
</dbReference>
<dbReference type="PRINTS" id="PR01046">
    <property type="entry name" value="TRNASYNTHPRO"/>
</dbReference>
<evidence type="ECO:0000256" key="6">
    <source>
        <dbReference type="ARBA" id="ARBA00022840"/>
    </source>
</evidence>
<evidence type="ECO:0000259" key="11">
    <source>
        <dbReference type="PROSITE" id="PS50862"/>
    </source>
</evidence>
<dbReference type="HOGENOM" id="CLU_016739_0_0_9"/>
<comment type="similarity">
    <text evidence="10">Belongs to the class-II aminoacyl-tRNA synthetase family. ProS type 1 subfamily.</text>
</comment>
<comment type="subunit">
    <text evidence="2 10">Homodimer.</text>
</comment>
<dbReference type="InterPro" id="IPR004154">
    <property type="entry name" value="Anticodon-bd"/>
</dbReference>
<keyword evidence="8 10" id="KW-0030">Aminoacyl-tRNA synthetase</keyword>
<dbReference type="InterPro" id="IPR002316">
    <property type="entry name" value="Pro-tRNA-ligase_IIa"/>
</dbReference>
<dbReference type="EC" id="6.1.1.15" evidence="10"/>
<dbReference type="InterPro" id="IPR007214">
    <property type="entry name" value="YbaK/aa-tRNA-synth-assoc-dom"/>
</dbReference>
<dbReference type="FunFam" id="3.40.50.800:FF:000011">
    <property type="entry name" value="Proline--tRNA ligase"/>
    <property type="match status" value="1"/>
</dbReference>